<dbReference type="InterPro" id="IPR039569">
    <property type="entry name" value="FAS1-like_DH_region"/>
</dbReference>
<sequence length="160" mass="18192">MSDTYITAEIREWLDVEREVAVAPPISENDIRKWAIAVYWPETPPKLYWDVDYAGQSRYGSIIAPQEFNPFAWPVERKEAIRLGGPIGKEPGQRVLNGGSEARYGAPMRPGDVIRSGTKLVDVYEKTGRLGVMMFLINETTWTNQNGEVVKVDRKTSIRY</sequence>
<evidence type="ECO:0000259" key="1">
    <source>
        <dbReference type="Pfam" id="PF13452"/>
    </source>
</evidence>
<reference evidence="2 3" key="1">
    <citation type="journal article" date="2014" name="Nature">
        <title>An environmental bacterial taxon with a large and distinct metabolic repertoire.</title>
        <authorList>
            <person name="Wilson M.C."/>
            <person name="Mori T."/>
            <person name="Ruckert C."/>
            <person name="Uria A.R."/>
            <person name="Helf M.J."/>
            <person name="Takada K."/>
            <person name="Gernert C."/>
            <person name="Steffens U.A."/>
            <person name="Heycke N."/>
            <person name="Schmitt S."/>
            <person name="Rinke C."/>
            <person name="Helfrich E.J."/>
            <person name="Brachmann A.O."/>
            <person name="Gurgui C."/>
            <person name="Wakimoto T."/>
            <person name="Kracht M."/>
            <person name="Crusemann M."/>
            <person name="Hentschel U."/>
            <person name="Abe I."/>
            <person name="Matsunaga S."/>
            <person name="Kalinowski J."/>
            <person name="Takeyama H."/>
            <person name="Piel J."/>
        </authorList>
    </citation>
    <scope>NUCLEOTIDE SEQUENCE [LARGE SCALE GENOMIC DNA]</scope>
    <source>
        <strain evidence="3">TSY1</strain>
    </source>
</reference>
<comment type="caution">
    <text evidence="2">The sequence shown here is derived from an EMBL/GenBank/DDBJ whole genome shotgun (WGS) entry which is preliminary data.</text>
</comment>
<evidence type="ECO:0000313" key="2">
    <source>
        <dbReference type="EMBL" id="ETW95019.1"/>
    </source>
</evidence>
<dbReference type="EMBL" id="AZHW01000966">
    <property type="protein sequence ID" value="ETW95019.1"/>
    <property type="molecule type" value="Genomic_DNA"/>
</dbReference>
<evidence type="ECO:0000313" key="3">
    <source>
        <dbReference type="Proteomes" id="UP000019141"/>
    </source>
</evidence>
<feature type="domain" description="FAS1-like dehydratase" evidence="1">
    <location>
        <begin position="24"/>
        <end position="151"/>
    </location>
</feature>
<accession>W4LAR3</accession>
<protein>
    <recommendedName>
        <fullName evidence="1">FAS1-like dehydratase domain-containing protein</fullName>
    </recommendedName>
</protein>
<proteinExistence type="predicted"/>
<dbReference type="HOGENOM" id="CLU_1641852_0_0_7"/>
<dbReference type="Proteomes" id="UP000019141">
    <property type="component" value="Unassembled WGS sequence"/>
</dbReference>
<gene>
    <name evidence="2" type="ORF">ETSY1_32385</name>
</gene>
<dbReference type="AlphaFoldDB" id="W4LAR3"/>
<dbReference type="SUPFAM" id="SSF54637">
    <property type="entry name" value="Thioesterase/thiol ester dehydrase-isomerase"/>
    <property type="match status" value="1"/>
</dbReference>
<dbReference type="Pfam" id="PF13452">
    <property type="entry name" value="FAS1_DH_region"/>
    <property type="match status" value="1"/>
</dbReference>
<organism evidence="2 3">
    <name type="scientific">Entotheonella factor</name>
    <dbReference type="NCBI Taxonomy" id="1429438"/>
    <lineage>
        <taxon>Bacteria</taxon>
        <taxon>Pseudomonadati</taxon>
        <taxon>Nitrospinota/Tectimicrobiota group</taxon>
        <taxon>Candidatus Tectimicrobiota</taxon>
        <taxon>Candidatus Entotheonellia</taxon>
        <taxon>Candidatus Entotheonellales</taxon>
        <taxon>Candidatus Entotheonellaceae</taxon>
        <taxon>Candidatus Entotheonella</taxon>
    </lineage>
</organism>
<dbReference type="InterPro" id="IPR029069">
    <property type="entry name" value="HotDog_dom_sf"/>
</dbReference>
<dbReference type="CDD" id="cd03441">
    <property type="entry name" value="R_hydratase_like"/>
    <property type="match status" value="1"/>
</dbReference>
<keyword evidence="3" id="KW-1185">Reference proteome</keyword>
<dbReference type="Gene3D" id="3.10.129.10">
    <property type="entry name" value="Hotdog Thioesterase"/>
    <property type="match status" value="1"/>
</dbReference>
<name>W4LAR3_ENTF1</name>